<organism evidence="9 10">
    <name type="scientific">Jiella pelagia</name>
    <dbReference type="NCBI Taxonomy" id="2986949"/>
    <lineage>
        <taxon>Bacteria</taxon>
        <taxon>Pseudomonadati</taxon>
        <taxon>Pseudomonadota</taxon>
        <taxon>Alphaproteobacteria</taxon>
        <taxon>Hyphomicrobiales</taxon>
        <taxon>Aurantimonadaceae</taxon>
        <taxon>Jiella</taxon>
    </lineage>
</organism>
<dbReference type="EMBL" id="CP114029">
    <property type="protein sequence ID" value="WAP66977.1"/>
    <property type="molecule type" value="Genomic_DNA"/>
</dbReference>
<feature type="active site" description="Proton acceptor; specific for D-alanine" evidence="7">
    <location>
        <position position="45"/>
    </location>
</feature>
<evidence type="ECO:0000313" key="10">
    <source>
        <dbReference type="Proteomes" id="UP001164020"/>
    </source>
</evidence>
<keyword evidence="10" id="KW-1185">Reference proteome</keyword>
<evidence type="ECO:0000256" key="2">
    <source>
        <dbReference type="ARBA" id="ARBA00001933"/>
    </source>
</evidence>
<evidence type="ECO:0000256" key="6">
    <source>
        <dbReference type="ARBA" id="ARBA00023235"/>
    </source>
</evidence>
<gene>
    <name evidence="9" type="primary">alr</name>
    <name evidence="9" type="ORF">OH818_15130</name>
</gene>
<dbReference type="Gene3D" id="3.20.20.10">
    <property type="entry name" value="Alanine racemase"/>
    <property type="match status" value="1"/>
</dbReference>
<dbReference type="PANTHER" id="PTHR30511:SF0">
    <property type="entry name" value="ALANINE RACEMASE, CATABOLIC-RELATED"/>
    <property type="match status" value="1"/>
</dbReference>
<feature type="modified residue" description="N6-(pyridoxal phosphate)lysine" evidence="7">
    <location>
        <position position="45"/>
    </location>
</feature>
<dbReference type="NCBIfam" id="TIGR00492">
    <property type="entry name" value="alr"/>
    <property type="match status" value="1"/>
</dbReference>
<keyword evidence="5 7" id="KW-0663">Pyridoxal phosphate</keyword>
<evidence type="ECO:0000256" key="5">
    <source>
        <dbReference type="ARBA" id="ARBA00022898"/>
    </source>
</evidence>
<dbReference type="SUPFAM" id="SSF50621">
    <property type="entry name" value="Alanine racemase C-terminal domain-like"/>
    <property type="match status" value="1"/>
</dbReference>
<dbReference type="PRINTS" id="PR00992">
    <property type="entry name" value="ALARACEMASE"/>
</dbReference>
<evidence type="ECO:0000256" key="4">
    <source>
        <dbReference type="ARBA" id="ARBA00013089"/>
    </source>
</evidence>
<name>A0ABY7BUL3_9HYPH</name>
<dbReference type="PANTHER" id="PTHR30511">
    <property type="entry name" value="ALANINE RACEMASE"/>
    <property type="match status" value="1"/>
</dbReference>
<sequence>MAAPSASASSNSRMPRVTIDTEALKANWRTLDALNGKARTGAAVKADGYGLGAARVAEALFDAGCRDFFVAWVEEGVSLRAALDGAGRRDARIYVLQGLALADVPAFIEARLIPVLSNLAEIAAWGEGLERAGRSAPAALQFETGMNRLGLDAAEIPIVKAAEAGGALDIRLLMSHLASADEGTEQREAQRRQFVAICEHFAGVDRSLANSAGSFLGPDYAFYLTRPGIALYGGRAGAPSDGRLKPVATLTAAILQVRTAKAGEAAGYGAAAKLTRDTRIATVGLGYADGYPRAASGAGVPLRETRPGAMAFVAGHHVPVLGRVSMDLTLLDVTDVPADLVEPGARAEFFGANVAIDAVADAAGTIAYELLTGLGRRIFRTELRDETSEPGLGD</sequence>
<keyword evidence="6 7" id="KW-0413">Isomerase</keyword>
<feature type="binding site" evidence="7">
    <location>
        <position position="148"/>
    </location>
    <ligand>
        <name>substrate</name>
    </ligand>
</feature>
<dbReference type="Proteomes" id="UP001164020">
    <property type="component" value="Chromosome"/>
</dbReference>
<dbReference type="Pfam" id="PF01168">
    <property type="entry name" value="Ala_racemase_N"/>
    <property type="match status" value="1"/>
</dbReference>
<protein>
    <recommendedName>
        <fullName evidence="4 7">Alanine racemase</fullName>
        <ecNumber evidence="4 7">5.1.1.1</ecNumber>
    </recommendedName>
</protein>
<accession>A0ABY7BUL3</accession>
<feature type="domain" description="Alanine racemase C-terminal" evidence="8">
    <location>
        <begin position="247"/>
        <end position="383"/>
    </location>
</feature>
<dbReference type="RefSeq" id="WP_268879426.1">
    <property type="nucleotide sequence ID" value="NZ_CP114029.1"/>
</dbReference>
<comment type="pathway">
    <text evidence="7">Amino-acid biosynthesis; D-alanine biosynthesis; D-alanine from L-alanine: step 1/1.</text>
</comment>
<evidence type="ECO:0000313" key="9">
    <source>
        <dbReference type="EMBL" id="WAP66977.1"/>
    </source>
</evidence>
<comment type="catalytic activity">
    <reaction evidence="1 7">
        <text>L-alanine = D-alanine</text>
        <dbReference type="Rhea" id="RHEA:20249"/>
        <dbReference type="ChEBI" id="CHEBI:57416"/>
        <dbReference type="ChEBI" id="CHEBI:57972"/>
        <dbReference type="EC" id="5.1.1.1"/>
    </reaction>
</comment>
<dbReference type="Gene3D" id="2.40.37.10">
    <property type="entry name" value="Lyase, Ornithine Decarboxylase, Chain A, domain 1"/>
    <property type="match status" value="1"/>
</dbReference>
<evidence type="ECO:0000256" key="1">
    <source>
        <dbReference type="ARBA" id="ARBA00000316"/>
    </source>
</evidence>
<evidence type="ECO:0000259" key="8">
    <source>
        <dbReference type="SMART" id="SM01005"/>
    </source>
</evidence>
<feature type="binding site" evidence="7">
    <location>
        <position position="326"/>
    </location>
    <ligand>
        <name>substrate</name>
    </ligand>
</feature>
<dbReference type="InterPro" id="IPR001608">
    <property type="entry name" value="Ala_racemase_N"/>
</dbReference>
<feature type="active site" description="Proton acceptor; specific for L-alanine" evidence="7">
    <location>
        <position position="268"/>
    </location>
</feature>
<comment type="cofactor">
    <cofactor evidence="2 7">
        <name>pyridoxal 5'-phosphate</name>
        <dbReference type="ChEBI" id="CHEBI:597326"/>
    </cofactor>
</comment>
<dbReference type="EC" id="5.1.1.1" evidence="4 7"/>
<comment type="function">
    <text evidence="7">Catalyzes the interconversion of L-alanine and D-alanine. May also act on other amino acids.</text>
</comment>
<dbReference type="SMART" id="SM01005">
    <property type="entry name" value="Ala_racemase_C"/>
    <property type="match status" value="1"/>
</dbReference>
<dbReference type="InterPro" id="IPR029066">
    <property type="entry name" value="PLP-binding_barrel"/>
</dbReference>
<dbReference type="GO" id="GO:0008784">
    <property type="term" value="F:alanine racemase activity"/>
    <property type="evidence" value="ECO:0007669"/>
    <property type="project" value="UniProtKB-EC"/>
</dbReference>
<dbReference type="InterPro" id="IPR000821">
    <property type="entry name" value="Ala_racemase"/>
</dbReference>
<dbReference type="SUPFAM" id="SSF51419">
    <property type="entry name" value="PLP-binding barrel"/>
    <property type="match status" value="1"/>
</dbReference>
<dbReference type="InterPro" id="IPR011079">
    <property type="entry name" value="Ala_racemase_C"/>
</dbReference>
<proteinExistence type="inferred from homology"/>
<dbReference type="PROSITE" id="PS00395">
    <property type="entry name" value="ALANINE_RACEMASE"/>
    <property type="match status" value="1"/>
</dbReference>
<dbReference type="Pfam" id="PF00842">
    <property type="entry name" value="Ala_racemase_C"/>
    <property type="match status" value="1"/>
</dbReference>
<dbReference type="HAMAP" id="MF_01201">
    <property type="entry name" value="Ala_racemase"/>
    <property type="match status" value="1"/>
</dbReference>
<dbReference type="InterPro" id="IPR009006">
    <property type="entry name" value="Ala_racemase/Decarboxylase_C"/>
</dbReference>
<evidence type="ECO:0000256" key="3">
    <source>
        <dbReference type="ARBA" id="ARBA00007880"/>
    </source>
</evidence>
<evidence type="ECO:0000256" key="7">
    <source>
        <dbReference type="HAMAP-Rule" id="MF_01201"/>
    </source>
</evidence>
<reference evidence="9" key="1">
    <citation type="submission" date="2022-12" db="EMBL/GenBank/DDBJ databases">
        <title>Jiella pelagia sp. nov., isolated from phosphonate enriched culture of Northwest Pacific surface seawater.</title>
        <authorList>
            <person name="Shin D.Y."/>
            <person name="Hwang C.Y."/>
        </authorList>
    </citation>
    <scope>NUCLEOTIDE SEQUENCE</scope>
    <source>
        <strain evidence="9">HL-NP1</strain>
    </source>
</reference>
<comment type="similarity">
    <text evidence="3 7">Belongs to the alanine racemase family.</text>
</comment>
<dbReference type="CDD" id="cd00430">
    <property type="entry name" value="PLPDE_III_AR"/>
    <property type="match status" value="1"/>
</dbReference>
<dbReference type="InterPro" id="IPR020622">
    <property type="entry name" value="Ala_racemase_pyridoxalP-BS"/>
</dbReference>